<keyword evidence="2" id="KW-1185">Reference proteome</keyword>
<evidence type="ECO:0000313" key="2">
    <source>
        <dbReference type="Proteomes" id="UP000016930"/>
    </source>
</evidence>
<sequence>MGKELEVSRHRLPPELTDRIIDFLHDDIPALANCGLVCRTWLPSSRLHLFRRIEILQPVTTMLAWSQRAESRDKFEDLIRTSPRLRHYVGELVVTLASEYDTAFLLRTARHFGRVRDLTLHSYMSLPPNAHALAALGRPAALTLVAPLVRAPSTLAAYLIAFPSVETLCLAERGVETFFSEAGVATLITGLAQAPRLRDLTVCGQICMLVSEALKARPLETIVHLGFAPDHGSQWPALHAMLGALSATLTHLSVSLLKARATRFRIDAQQCRAAFRACEKHTRLEFSVVALQDSLRVVSTVLDAIAPSQLNVVVIKLYSVSQDGPPAPLGYVGQLLANEMHFPDLKVVNVVYAMESGCDTSKFAQDVIAEIALQERNKHSQRSALHAILGTLASTLTQATISLLDARNTRTEPFLIDARECRAAVRACASLVRIEFCVDVCEETLALVSTVLDATARSRLSIVAIELHGVSYYMRTAPLERVGRLLADRTRFPELSAIHIVYIMKSSYDDIDCTHGLLRRRSRDAIDWGLFR</sequence>
<name>M2Q2G6_CERS8</name>
<organism evidence="1 2">
    <name type="scientific">Ceriporiopsis subvermispora (strain B)</name>
    <name type="common">White-rot fungus</name>
    <name type="synonym">Gelatoporia subvermispora</name>
    <dbReference type="NCBI Taxonomy" id="914234"/>
    <lineage>
        <taxon>Eukaryota</taxon>
        <taxon>Fungi</taxon>
        <taxon>Dikarya</taxon>
        <taxon>Basidiomycota</taxon>
        <taxon>Agaricomycotina</taxon>
        <taxon>Agaricomycetes</taxon>
        <taxon>Polyporales</taxon>
        <taxon>Gelatoporiaceae</taxon>
        <taxon>Gelatoporia</taxon>
    </lineage>
</organism>
<reference evidence="1 2" key="1">
    <citation type="journal article" date="2012" name="Proc. Natl. Acad. Sci. U.S.A.">
        <title>Comparative genomics of Ceriporiopsis subvermispora and Phanerochaete chrysosporium provide insight into selective ligninolysis.</title>
        <authorList>
            <person name="Fernandez-Fueyo E."/>
            <person name="Ruiz-Duenas F.J."/>
            <person name="Ferreira P."/>
            <person name="Floudas D."/>
            <person name="Hibbett D.S."/>
            <person name="Canessa P."/>
            <person name="Larrondo L.F."/>
            <person name="James T.Y."/>
            <person name="Seelenfreund D."/>
            <person name="Lobos S."/>
            <person name="Polanco R."/>
            <person name="Tello M."/>
            <person name="Honda Y."/>
            <person name="Watanabe T."/>
            <person name="Watanabe T."/>
            <person name="Ryu J.S."/>
            <person name="Kubicek C.P."/>
            <person name="Schmoll M."/>
            <person name="Gaskell J."/>
            <person name="Hammel K.E."/>
            <person name="St John F.J."/>
            <person name="Vanden Wymelenberg A."/>
            <person name="Sabat G."/>
            <person name="Splinter BonDurant S."/>
            <person name="Syed K."/>
            <person name="Yadav J.S."/>
            <person name="Doddapaneni H."/>
            <person name="Subramanian V."/>
            <person name="Lavin J.L."/>
            <person name="Oguiza J.A."/>
            <person name="Perez G."/>
            <person name="Pisabarro A.G."/>
            <person name="Ramirez L."/>
            <person name="Santoyo F."/>
            <person name="Master E."/>
            <person name="Coutinho P.M."/>
            <person name="Henrissat B."/>
            <person name="Lombard V."/>
            <person name="Magnuson J.K."/>
            <person name="Kuees U."/>
            <person name="Hori C."/>
            <person name="Igarashi K."/>
            <person name="Samejima M."/>
            <person name="Held B.W."/>
            <person name="Barry K.W."/>
            <person name="LaButti K.M."/>
            <person name="Lapidus A."/>
            <person name="Lindquist E.A."/>
            <person name="Lucas S.M."/>
            <person name="Riley R."/>
            <person name="Salamov A.A."/>
            <person name="Hoffmeister D."/>
            <person name="Schwenk D."/>
            <person name="Hadar Y."/>
            <person name="Yarden O."/>
            <person name="de Vries R.P."/>
            <person name="Wiebenga A."/>
            <person name="Stenlid J."/>
            <person name="Eastwood D."/>
            <person name="Grigoriev I.V."/>
            <person name="Berka R.M."/>
            <person name="Blanchette R.A."/>
            <person name="Kersten P."/>
            <person name="Martinez A.T."/>
            <person name="Vicuna R."/>
            <person name="Cullen D."/>
        </authorList>
    </citation>
    <scope>NUCLEOTIDE SEQUENCE [LARGE SCALE GENOMIC DNA]</scope>
    <source>
        <strain evidence="1 2">B</strain>
    </source>
</reference>
<evidence type="ECO:0008006" key="3">
    <source>
        <dbReference type="Google" id="ProtNLM"/>
    </source>
</evidence>
<dbReference type="OrthoDB" id="2788229at2759"/>
<protein>
    <recommendedName>
        <fullName evidence="3">F-box domain-containing protein</fullName>
    </recommendedName>
</protein>
<dbReference type="EMBL" id="KB445826">
    <property type="protein sequence ID" value="EMD30983.1"/>
    <property type="molecule type" value="Genomic_DNA"/>
</dbReference>
<gene>
    <name evidence="1" type="ORF">CERSUDRAFT_100782</name>
</gene>
<dbReference type="SUPFAM" id="SSF81383">
    <property type="entry name" value="F-box domain"/>
    <property type="match status" value="1"/>
</dbReference>
<dbReference type="HOGENOM" id="CLU_511899_0_0_1"/>
<accession>M2Q2G6</accession>
<dbReference type="Proteomes" id="UP000016930">
    <property type="component" value="Unassembled WGS sequence"/>
</dbReference>
<dbReference type="AlphaFoldDB" id="M2Q2G6"/>
<dbReference type="InterPro" id="IPR036047">
    <property type="entry name" value="F-box-like_dom_sf"/>
</dbReference>
<proteinExistence type="predicted"/>
<evidence type="ECO:0000313" key="1">
    <source>
        <dbReference type="EMBL" id="EMD30983.1"/>
    </source>
</evidence>